<sequence length="587" mass="61245">MMKAPMAKGQRWRDRQMNRMAIAQRRPREATDGLPSGPRNRRMGAWPGWHGELGTCHGDATPWLGKCVTRSGWRPNPHNKEVVTGHGGVSHHDAASTDVDNQVASRSDTPGTTRYIAPGAAARAQLCAPPQASQRGMKGQKEARGLLQGRARGTRGIMPLPVVWQVAATGIVETVAVVSWVPDGAAEAETSNSSLARVSAERRHHGGGGGGGANSGLMQKVISHLPDPFFRTGGGSRRAAWRSVSRPMTAAPGPTPKPTDTQPGPGDGIWGEGGGGGVLAVWADLDGRRGLLAAGEVVVVTGGGGGFSVVLRWARRPAEEQGSLPDEPAVAREAQDDGMMERGRAGEGGQRNLAALAAQQQRSFPPGIHGSSSTDSSSSSSSTWNTTTTTKTTRMVGPPRQHSGLASDKATFHTQGQGGAGGHAQMQASRGPFCSPRPRPLSRARAPLGWLAGWLPFHSDEATPPAVGWLVLTVRRPGPLPLPLPLPLPQTRPRPPRVVPIRLGVGRFGVCPATKRHDAALLACRRPTLVVNVLGGQAGRKLHPPPPPGPPCRVHVAAAAGHGPRPALTRAGLWTKMGAGSVGGAAS</sequence>
<feature type="compositionally biased region" description="Polar residues" evidence="1">
    <location>
        <begin position="98"/>
        <end position="110"/>
    </location>
</feature>
<feature type="compositionally biased region" description="Low complexity" evidence="1">
    <location>
        <begin position="371"/>
        <end position="393"/>
    </location>
</feature>
<reference evidence="2 3" key="1">
    <citation type="journal article" date="2024" name="Microbiol. Resour. Announc.">
        <title>Genome annotations for the ascomycete fungi Trichoderma harzianum, Trichoderma aggressivum, and Purpureocillium lilacinum.</title>
        <authorList>
            <person name="Beijen E.P.W."/>
            <person name="Ohm R.A."/>
        </authorList>
    </citation>
    <scope>NUCLEOTIDE SEQUENCE [LARGE SCALE GENOMIC DNA]</scope>
    <source>
        <strain evidence="2 3">CBS 150709</strain>
    </source>
</reference>
<feature type="region of interest" description="Disordered" evidence="1">
    <location>
        <begin position="189"/>
        <end position="213"/>
    </location>
</feature>
<gene>
    <name evidence="2" type="ORF">Purlil1_4425</name>
</gene>
<protein>
    <submittedName>
        <fullName evidence="2">Uncharacterized protein</fullName>
    </submittedName>
</protein>
<feature type="region of interest" description="Disordered" evidence="1">
    <location>
        <begin position="21"/>
        <end position="40"/>
    </location>
</feature>
<evidence type="ECO:0000313" key="2">
    <source>
        <dbReference type="EMBL" id="KAK4091411.1"/>
    </source>
</evidence>
<feature type="region of interest" description="Disordered" evidence="1">
    <location>
        <begin position="234"/>
        <end position="273"/>
    </location>
</feature>
<organism evidence="2 3">
    <name type="scientific">Purpureocillium lilacinum</name>
    <name type="common">Paecilomyces lilacinus</name>
    <dbReference type="NCBI Taxonomy" id="33203"/>
    <lineage>
        <taxon>Eukaryota</taxon>
        <taxon>Fungi</taxon>
        <taxon>Dikarya</taxon>
        <taxon>Ascomycota</taxon>
        <taxon>Pezizomycotina</taxon>
        <taxon>Sordariomycetes</taxon>
        <taxon>Hypocreomycetidae</taxon>
        <taxon>Hypocreales</taxon>
        <taxon>Ophiocordycipitaceae</taxon>
        <taxon>Purpureocillium</taxon>
    </lineage>
</organism>
<evidence type="ECO:0000313" key="3">
    <source>
        <dbReference type="Proteomes" id="UP001287286"/>
    </source>
</evidence>
<keyword evidence="3" id="KW-1185">Reference proteome</keyword>
<evidence type="ECO:0000256" key="1">
    <source>
        <dbReference type="SAM" id="MobiDB-lite"/>
    </source>
</evidence>
<name>A0ABR0C614_PURLI</name>
<dbReference type="Proteomes" id="UP001287286">
    <property type="component" value="Unassembled WGS sequence"/>
</dbReference>
<feature type="region of interest" description="Disordered" evidence="1">
    <location>
        <begin position="363"/>
        <end position="440"/>
    </location>
</feature>
<accession>A0ABR0C614</accession>
<comment type="caution">
    <text evidence="2">The sequence shown here is derived from an EMBL/GenBank/DDBJ whole genome shotgun (WGS) entry which is preliminary data.</text>
</comment>
<feature type="region of interest" description="Disordered" evidence="1">
    <location>
        <begin position="85"/>
        <end position="110"/>
    </location>
</feature>
<proteinExistence type="predicted"/>
<dbReference type="EMBL" id="JAWRVI010000012">
    <property type="protein sequence ID" value="KAK4091411.1"/>
    <property type="molecule type" value="Genomic_DNA"/>
</dbReference>